<dbReference type="InterPro" id="IPR000305">
    <property type="entry name" value="GIY-YIG_endonuc"/>
</dbReference>
<feature type="domain" description="GIY-YIG" evidence="2">
    <location>
        <begin position="4"/>
        <end position="81"/>
    </location>
</feature>
<dbReference type="SUPFAM" id="SSF82771">
    <property type="entry name" value="GIY-YIG endonuclease"/>
    <property type="match status" value="1"/>
</dbReference>
<dbReference type="GeneID" id="87978661"/>
<comment type="similarity">
    <text evidence="1">Belongs to the UPF0213 family.</text>
</comment>
<dbReference type="PROSITE" id="PS50164">
    <property type="entry name" value="GIY_YIG"/>
    <property type="match status" value="1"/>
</dbReference>
<dbReference type="PANTHER" id="PTHR34477:SF1">
    <property type="entry name" value="UPF0213 PROTEIN YHBQ"/>
    <property type="match status" value="1"/>
</dbReference>
<dbReference type="InterPro" id="IPR050190">
    <property type="entry name" value="UPF0213_domain"/>
</dbReference>
<accession>A0A922PTH8</accession>
<evidence type="ECO:0000313" key="3">
    <source>
        <dbReference type="EMBL" id="KRM35287.1"/>
    </source>
</evidence>
<dbReference type="EMBL" id="AZGO01000065">
    <property type="protein sequence ID" value="KRM35287.1"/>
    <property type="molecule type" value="Genomic_DNA"/>
</dbReference>
<dbReference type="Proteomes" id="UP000051085">
    <property type="component" value="Unassembled WGS sequence"/>
</dbReference>
<sequence>MASRNYYIYVLYCADDTLYCGFTTDVARRFATHQAGKGAKYTRVHARHPLRLIYQTAFDSKHAALSAEYHFKHQSRTKKVAYLAAHGVSVARFYRLNHHHHSN</sequence>
<dbReference type="InterPro" id="IPR035901">
    <property type="entry name" value="GIY-YIG_endonuc_sf"/>
</dbReference>
<evidence type="ECO:0000256" key="1">
    <source>
        <dbReference type="ARBA" id="ARBA00007435"/>
    </source>
</evidence>
<comment type="caution">
    <text evidence="3">The sequence shown here is derived from an EMBL/GenBank/DDBJ whole genome shotgun (WGS) entry which is preliminary data.</text>
</comment>
<protein>
    <recommendedName>
        <fullName evidence="2">GIY-YIG domain-containing protein</fullName>
    </recommendedName>
</protein>
<reference evidence="3 4" key="1">
    <citation type="journal article" date="2015" name="Genome Announc.">
        <title>Expanding the biotechnology potential of lactobacilli through comparative genomics of 213 strains and associated genera.</title>
        <authorList>
            <person name="Sun Z."/>
            <person name="Harris H.M."/>
            <person name="McCann A."/>
            <person name="Guo C."/>
            <person name="Argimon S."/>
            <person name="Zhang W."/>
            <person name="Yang X."/>
            <person name="Jeffery I.B."/>
            <person name="Cooney J.C."/>
            <person name="Kagawa T.F."/>
            <person name="Liu W."/>
            <person name="Song Y."/>
            <person name="Salvetti E."/>
            <person name="Wrobel A."/>
            <person name="Rasinkangas P."/>
            <person name="Parkhill J."/>
            <person name="Rea M.C."/>
            <person name="O'Sullivan O."/>
            <person name="Ritari J."/>
            <person name="Douillard F.P."/>
            <person name="Paul Ross R."/>
            <person name="Yang R."/>
            <person name="Briner A.E."/>
            <person name="Felis G.E."/>
            <person name="de Vos W.M."/>
            <person name="Barrangou R."/>
            <person name="Klaenhammer T.R."/>
            <person name="Caufield P.W."/>
            <person name="Cui Y."/>
            <person name="Zhang H."/>
            <person name="O'Toole P.W."/>
        </authorList>
    </citation>
    <scope>NUCLEOTIDE SEQUENCE [LARGE SCALE GENOMIC DNA]</scope>
    <source>
        <strain evidence="3 4">DSM 8475</strain>
    </source>
</reference>
<dbReference type="Pfam" id="PF01541">
    <property type="entry name" value="GIY-YIG"/>
    <property type="match status" value="1"/>
</dbReference>
<evidence type="ECO:0000259" key="2">
    <source>
        <dbReference type="PROSITE" id="PS50164"/>
    </source>
</evidence>
<dbReference type="RefSeq" id="WP_057808195.1">
    <property type="nucleotide sequence ID" value="NZ_AZGO01000065.1"/>
</dbReference>
<dbReference type="AlphaFoldDB" id="A0A922PTH8"/>
<name>A0A922PTH8_9LACO</name>
<gene>
    <name evidence="3" type="ORF">FD34_GL000798</name>
</gene>
<organism evidence="3 4">
    <name type="scientific">Limosilactobacillus pontis DSM 8475</name>
    <dbReference type="NCBI Taxonomy" id="1423794"/>
    <lineage>
        <taxon>Bacteria</taxon>
        <taxon>Bacillati</taxon>
        <taxon>Bacillota</taxon>
        <taxon>Bacilli</taxon>
        <taxon>Lactobacillales</taxon>
        <taxon>Lactobacillaceae</taxon>
        <taxon>Limosilactobacillus</taxon>
    </lineage>
</organism>
<dbReference type="CDD" id="cd10456">
    <property type="entry name" value="GIY-YIG_UPF0213"/>
    <property type="match status" value="1"/>
</dbReference>
<dbReference type="Gene3D" id="3.40.1440.10">
    <property type="entry name" value="GIY-YIG endonuclease"/>
    <property type="match status" value="1"/>
</dbReference>
<evidence type="ECO:0000313" key="4">
    <source>
        <dbReference type="Proteomes" id="UP000051085"/>
    </source>
</evidence>
<proteinExistence type="inferred from homology"/>
<dbReference type="PANTHER" id="PTHR34477">
    <property type="entry name" value="UPF0213 PROTEIN YHBQ"/>
    <property type="match status" value="1"/>
</dbReference>